<dbReference type="GO" id="GO:0031177">
    <property type="term" value="F:phosphopantetheine binding"/>
    <property type="evidence" value="ECO:0007669"/>
    <property type="project" value="TreeGrafter"/>
</dbReference>
<dbReference type="GO" id="GO:0008610">
    <property type="term" value="P:lipid biosynthetic process"/>
    <property type="evidence" value="ECO:0007669"/>
    <property type="project" value="UniProtKB-ARBA"/>
</dbReference>
<dbReference type="GO" id="GO:0044550">
    <property type="term" value="P:secondary metabolite biosynthetic process"/>
    <property type="evidence" value="ECO:0007669"/>
    <property type="project" value="TreeGrafter"/>
</dbReference>
<evidence type="ECO:0000313" key="3">
    <source>
        <dbReference type="EMBL" id="CAI3681511.1"/>
    </source>
</evidence>
<dbReference type="InterPro" id="IPR023213">
    <property type="entry name" value="CAT-like_dom_sf"/>
</dbReference>
<dbReference type="GO" id="GO:0005737">
    <property type="term" value="C:cytoplasm"/>
    <property type="evidence" value="ECO:0007669"/>
    <property type="project" value="TreeGrafter"/>
</dbReference>
<dbReference type="AlphaFoldDB" id="A0AA86MKV7"/>
<proteinExistence type="predicted"/>
<dbReference type="Proteomes" id="UP001189143">
    <property type="component" value="Unassembled WGS sequence"/>
</dbReference>
<dbReference type="EMBL" id="CAKJVE010000001">
    <property type="protein sequence ID" value="CAG9701483.1"/>
    <property type="molecule type" value="Genomic_DNA"/>
</dbReference>
<accession>A0AA86MKV7</accession>
<evidence type="ECO:0000313" key="4">
    <source>
        <dbReference type="Proteomes" id="UP000789738"/>
    </source>
</evidence>
<name>A0AA86MKV7_9CLOT</name>
<reference evidence="3" key="2">
    <citation type="submission" date="2022-10" db="EMBL/GenBank/DDBJ databases">
        <authorList>
            <person name="Aires J."/>
            <person name="Mesa V."/>
        </authorList>
    </citation>
    <scope>NUCLEOTIDE SEQUENCE</scope>
    <source>
        <strain evidence="3">Clostridium neonatale JD116</strain>
    </source>
</reference>
<dbReference type="PANTHER" id="PTHR45527">
    <property type="entry name" value="NONRIBOSOMAL PEPTIDE SYNTHETASE"/>
    <property type="match status" value="1"/>
</dbReference>
<dbReference type="InterPro" id="IPR001242">
    <property type="entry name" value="Condensation_dom"/>
</dbReference>
<evidence type="ECO:0000259" key="1">
    <source>
        <dbReference type="Pfam" id="PF00668"/>
    </source>
</evidence>
<dbReference type="PANTHER" id="PTHR45527:SF1">
    <property type="entry name" value="FATTY ACID SYNTHASE"/>
    <property type="match status" value="1"/>
</dbReference>
<dbReference type="RefSeq" id="WP_210886872.1">
    <property type="nucleotide sequence ID" value="NZ_CAKJVE010000001.1"/>
</dbReference>
<dbReference type="Pfam" id="PF00668">
    <property type="entry name" value="Condensation"/>
    <property type="match status" value="1"/>
</dbReference>
<dbReference type="Proteomes" id="UP000789738">
    <property type="component" value="Unassembled WGS sequence"/>
</dbReference>
<protein>
    <submittedName>
        <fullName evidence="2">Condensation domain-containing protein</fullName>
    </submittedName>
</protein>
<dbReference type="GO" id="GO:0043041">
    <property type="term" value="P:amino acid activation for nonribosomal peptide biosynthetic process"/>
    <property type="evidence" value="ECO:0007669"/>
    <property type="project" value="TreeGrafter"/>
</dbReference>
<gene>
    <name evidence="3" type="ORF">CNEO2_760010</name>
    <name evidence="2" type="ORF">CNEO_10017</name>
</gene>
<feature type="domain" description="Condensation" evidence="1">
    <location>
        <begin position="27"/>
        <end position="343"/>
    </location>
</feature>
<sequence length="422" mass="47621">MDKNYLVDPIDGEKVKILSTSVLKEKWIGAVLDQTGRNYAGAFRIDFSPKCNKEKVFDSVAETLAHYPILAASFNIEDDNIVGYAPKEELLFKKLREQLDIECNKINDESFISYSDRKAYETGLRLGATVDDTGIHVWIGFWTFTCDGVSIDIIIKEIADRYCGNEIKTSKGWNEYAESENNRNLNENISKEDIYLEPGPYGIDAVSSNKSNVRENTKSIPFSSSIKRKKVLEAARAYHVTPFSVLFGSFQRAISKVSGVKRVVTGVSFINRNCQDEYDVVGPLSNTIPISTDTHIEEPLVSVIKEIQKQIIRAASRQKVEVTALYPKGISPRNVDYELPFPQLFNSWNSRMEGVKVPLDNNGWLSIKLLHNGTCRAGFEITLDENSENISGRIDLDIDAYEKQGELIIKYFLDDIESILVK</sequence>
<dbReference type="Gene3D" id="3.30.559.10">
    <property type="entry name" value="Chloramphenicol acetyltransferase-like domain"/>
    <property type="match status" value="1"/>
</dbReference>
<dbReference type="GO" id="GO:0003824">
    <property type="term" value="F:catalytic activity"/>
    <property type="evidence" value="ECO:0007669"/>
    <property type="project" value="InterPro"/>
</dbReference>
<dbReference type="SUPFAM" id="SSF52777">
    <property type="entry name" value="CoA-dependent acyltransferases"/>
    <property type="match status" value="1"/>
</dbReference>
<dbReference type="EMBL" id="CAMTCP010000277">
    <property type="protein sequence ID" value="CAI3681511.1"/>
    <property type="molecule type" value="Genomic_DNA"/>
</dbReference>
<dbReference type="Gene3D" id="3.30.559.30">
    <property type="entry name" value="Nonribosomal peptide synthetase, condensation domain"/>
    <property type="match status" value="1"/>
</dbReference>
<comment type="caution">
    <text evidence="2">The sequence shown here is derived from an EMBL/GenBank/DDBJ whole genome shotgun (WGS) entry which is preliminary data.</text>
</comment>
<evidence type="ECO:0000313" key="2">
    <source>
        <dbReference type="EMBL" id="CAG9701483.1"/>
    </source>
</evidence>
<organism evidence="2 4">
    <name type="scientific">Clostridium neonatale</name>
    <dbReference type="NCBI Taxonomy" id="137838"/>
    <lineage>
        <taxon>Bacteria</taxon>
        <taxon>Bacillati</taxon>
        <taxon>Bacillota</taxon>
        <taxon>Clostridia</taxon>
        <taxon>Eubacteriales</taxon>
        <taxon>Clostridiaceae</taxon>
        <taxon>Clostridium</taxon>
    </lineage>
</organism>
<reference evidence="2" key="1">
    <citation type="submission" date="2021-10" db="EMBL/GenBank/DDBJ databases">
        <authorList>
            <person name="Mesa V."/>
        </authorList>
    </citation>
    <scope>NUCLEOTIDE SEQUENCE</scope>
    <source>
        <strain evidence="2">CC3_PB</strain>
    </source>
</reference>